<feature type="region of interest" description="Disordered" evidence="1">
    <location>
        <begin position="20"/>
        <end position="65"/>
    </location>
</feature>
<feature type="signal peptide" evidence="2">
    <location>
        <begin position="1"/>
        <end position="20"/>
    </location>
</feature>
<feature type="compositionally biased region" description="Polar residues" evidence="1">
    <location>
        <begin position="42"/>
        <end position="65"/>
    </location>
</feature>
<reference evidence="3 4" key="1">
    <citation type="journal article" date="2014" name="Int. J. Syst. Evol. Microbiol.">
        <title>Complete genome sequence of Corynebacterium casei LMG S-19264T (=DSM 44701T), isolated from a smear-ripened cheese.</title>
        <authorList>
            <consortium name="US DOE Joint Genome Institute (JGI-PGF)"/>
            <person name="Walter F."/>
            <person name="Albersmeier A."/>
            <person name="Kalinowski J."/>
            <person name="Ruckert C."/>
        </authorList>
    </citation>
    <scope>NUCLEOTIDE SEQUENCE [LARGE SCALE GENOMIC DNA]</scope>
    <source>
        <strain evidence="3 4">NBRC 110095</strain>
    </source>
</reference>
<feature type="compositionally biased region" description="Low complexity" evidence="1">
    <location>
        <begin position="27"/>
        <end position="41"/>
    </location>
</feature>
<organism evidence="3 4">
    <name type="scientific">Marinibactrum halimedae</name>
    <dbReference type="NCBI Taxonomy" id="1444977"/>
    <lineage>
        <taxon>Bacteria</taxon>
        <taxon>Pseudomonadati</taxon>
        <taxon>Pseudomonadota</taxon>
        <taxon>Gammaproteobacteria</taxon>
        <taxon>Cellvibrionales</taxon>
        <taxon>Cellvibrionaceae</taxon>
        <taxon>Marinibactrum</taxon>
    </lineage>
</organism>
<protein>
    <submittedName>
        <fullName evidence="3">Uncharacterized protein</fullName>
    </submittedName>
</protein>
<dbReference type="EMBL" id="BSPD01000035">
    <property type="protein sequence ID" value="GLS25780.1"/>
    <property type="molecule type" value="Genomic_DNA"/>
</dbReference>
<evidence type="ECO:0000256" key="1">
    <source>
        <dbReference type="SAM" id="MobiDB-lite"/>
    </source>
</evidence>
<accession>A0AA37T971</accession>
<dbReference type="Proteomes" id="UP001156870">
    <property type="component" value="Unassembled WGS sequence"/>
</dbReference>
<dbReference type="RefSeq" id="WP_232593919.1">
    <property type="nucleotide sequence ID" value="NZ_BSPD01000035.1"/>
</dbReference>
<feature type="region of interest" description="Disordered" evidence="1">
    <location>
        <begin position="738"/>
        <end position="760"/>
    </location>
</feature>
<proteinExistence type="predicted"/>
<keyword evidence="2" id="KW-0732">Signal</keyword>
<gene>
    <name evidence="3" type="ORF">GCM10007877_14940</name>
</gene>
<dbReference type="AlphaFoldDB" id="A0AA37T971"/>
<evidence type="ECO:0000313" key="3">
    <source>
        <dbReference type="EMBL" id="GLS25780.1"/>
    </source>
</evidence>
<evidence type="ECO:0000256" key="2">
    <source>
        <dbReference type="SAM" id="SignalP"/>
    </source>
</evidence>
<feature type="chain" id="PRO_5041253440" evidence="2">
    <location>
        <begin position="21"/>
        <end position="760"/>
    </location>
</feature>
<keyword evidence="4" id="KW-1185">Reference proteome</keyword>
<comment type="caution">
    <text evidence="3">The sequence shown here is derived from an EMBL/GenBank/DDBJ whole genome shotgun (WGS) entry which is preliminary data.</text>
</comment>
<dbReference type="PROSITE" id="PS51257">
    <property type="entry name" value="PROKAR_LIPOPROTEIN"/>
    <property type="match status" value="1"/>
</dbReference>
<sequence>MNHFKLLVLAASVATITACGGGGGGSSSSSTPAAPSAPTTPVDSNPPTQVDTDPSAPSTGASKSTVPVFDLSDVQGLINYGEAVDRSGVAQKASAVAVTSPVHSSKLIFDEEFLSTMRGDANIVGLDAEGNRVYPIENITPLDVQYFVESPDGQKVYFKLGQNSYQFFENFYLDLNFSNDDGDDFYVYLPIIAPPISIDIPFTQEQLEAHYGEGASAYSLYDENNEVFIVYQDSNGDELARVSYEEVKSSILTNLGTPLLCNIVEIDRETNNYSCLGETQTKTTELSISAPGFYVSMEMEVEVANFIAGDPYYWHEDVRTAYENIRPGLKPIQFDTEGNRYLLGRPSLEESTNAQLLKIDDLGAVSNAFDVNIDSQQIDSFVVLADGNIAFRYINTASNYYERILAMYMSDTGARIDLPENYWSETYQVDEHNTIVADGFLFQPNAQNGINQLPLTFRGIPVNNRVVIERDGSVYTCLYTYENSESRERLYRVLPYHAEPLSESCYFNNWSSYQKTLVDSGYFIFSEDIQAGNFGNTSVIRLQSLSDGTEFGVFQYDTFDANTPRYTIHEVSAFDGQLYFSGVRNTAPIGAVIGQVDLEKLVTGAPEEEYLSISDEDSSIASNAQVREITFLPSAEGTASGVAPKVDRVLSDPENLSFVNIEFSEYMNRESVINSLSLTHEEQPELDFISFWGGRNLYLFGDSDGLEGVNEGERSFLSSEMPYRLDIDVFTAFDESGTAMSQSTDPNAEHEFTLTGSESL</sequence>
<evidence type="ECO:0000313" key="4">
    <source>
        <dbReference type="Proteomes" id="UP001156870"/>
    </source>
</evidence>
<name>A0AA37T971_9GAMM</name>